<dbReference type="GO" id="GO:0055085">
    <property type="term" value="P:transmembrane transport"/>
    <property type="evidence" value="ECO:0007669"/>
    <property type="project" value="InterPro"/>
</dbReference>
<dbReference type="Gene3D" id="1.10.3720.10">
    <property type="entry name" value="MetI-like"/>
    <property type="match status" value="1"/>
</dbReference>
<evidence type="ECO:0000256" key="3">
    <source>
        <dbReference type="ARBA" id="ARBA00022475"/>
    </source>
</evidence>
<keyword evidence="3" id="KW-1003">Cell membrane</keyword>
<dbReference type="CDD" id="cd06261">
    <property type="entry name" value="TM_PBP2"/>
    <property type="match status" value="1"/>
</dbReference>
<dbReference type="EMBL" id="QYYD01000023">
    <property type="protein sequence ID" value="RJF69533.1"/>
    <property type="molecule type" value="Genomic_DNA"/>
</dbReference>
<name>A0A418V114_RHOPL</name>
<reference evidence="9 10" key="1">
    <citation type="submission" date="2018-09" db="EMBL/GenBank/DDBJ databases">
        <title>Draft genome sequence of Rhodopseudomonas palustris 2.1.18.</title>
        <authorList>
            <person name="Robertson S.L."/>
            <person name="Meyer T.E."/>
            <person name="Kyndt J.A."/>
        </authorList>
    </citation>
    <scope>NUCLEOTIDE SEQUENCE [LARGE SCALE GENOMIC DNA]</scope>
    <source>
        <strain evidence="9 10">2.1.18</strain>
    </source>
</reference>
<dbReference type="PANTHER" id="PTHR43386:SF6">
    <property type="entry name" value="ABC TRANSPORTER PERMEASE PROTEIN"/>
    <property type="match status" value="1"/>
</dbReference>
<sequence>MLGLGLLAGFVLIAIAMPLLSSADPQAMLTSQRLKPPSWDHWFGTDRLGRDVAIRVAFSTADSLAVGVIVALLACSVGTLLGLVAGYFRWTDGLIMRVMDGIMAVPGIMIAIAMISVVGASITTVVLAIAIHDVPRVVRLVRGAMLSLREEAYVEAAALLGSPPWSIVFRHMLPGILAPLAVVGTYIAANAMLLEATLSFLGCGLPPDVPTWGNIMADGRSLFRIAPWIILWPGVVLAIAVLAINLLGDGLRDAFDPTTDGAMR</sequence>
<evidence type="ECO:0000256" key="2">
    <source>
        <dbReference type="ARBA" id="ARBA00022448"/>
    </source>
</evidence>
<feature type="transmembrane region" description="Helical" evidence="7">
    <location>
        <begin position="222"/>
        <end position="247"/>
    </location>
</feature>
<evidence type="ECO:0000256" key="5">
    <source>
        <dbReference type="ARBA" id="ARBA00022989"/>
    </source>
</evidence>
<comment type="caution">
    <text evidence="9">The sequence shown here is derived from an EMBL/GenBank/DDBJ whole genome shotgun (WGS) entry which is preliminary data.</text>
</comment>
<dbReference type="GO" id="GO:0005886">
    <property type="term" value="C:plasma membrane"/>
    <property type="evidence" value="ECO:0007669"/>
    <property type="project" value="UniProtKB-SubCell"/>
</dbReference>
<accession>A0A418V114</accession>
<keyword evidence="4 7" id="KW-0812">Transmembrane</keyword>
<comment type="similarity">
    <text evidence="7">Belongs to the binding-protein-dependent transport system permease family.</text>
</comment>
<dbReference type="AlphaFoldDB" id="A0A418V114"/>
<feature type="transmembrane region" description="Helical" evidence="7">
    <location>
        <begin position="108"/>
        <end position="132"/>
    </location>
</feature>
<evidence type="ECO:0000256" key="6">
    <source>
        <dbReference type="ARBA" id="ARBA00023136"/>
    </source>
</evidence>
<evidence type="ECO:0000256" key="4">
    <source>
        <dbReference type="ARBA" id="ARBA00022692"/>
    </source>
</evidence>
<proteinExistence type="inferred from homology"/>
<gene>
    <name evidence="9" type="ORF">D4Q52_20350</name>
</gene>
<feature type="transmembrane region" description="Helical" evidence="7">
    <location>
        <begin position="64"/>
        <end position="88"/>
    </location>
</feature>
<dbReference type="Pfam" id="PF00528">
    <property type="entry name" value="BPD_transp_1"/>
    <property type="match status" value="1"/>
</dbReference>
<dbReference type="SUPFAM" id="SSF161098">
    <property type="entry name" value="MetI-like"/>
    <property type="match status" value="1"/>
</dbReference>
<keyword evidence="2 7" id="KW-0813">Transport</keyword>
<dbReference type="Proteomes" id="UP000285523">
    <property type="component" value="Unassembled WGS sequence"/>
</dbReference>
<comment type="subcellular location">
    <subcellularLocation>
        <location evidence="1 7">Cell membrane</location>
        <topology evidence="1 7">Multi-pass membrane protein</topology>
    </subcellularLocation>
</comment>
<protein>
    <submittedName>
        <fullName evidence="9">ABC transporter permease</fullName>
    </submittedName>
</protein>
<dbReference type="OrthoDB" id="9805884at2"/>
<dbReference type="InterPro" id="IPR035906">
    <property type="entry name" value="MetI-like_sf"/>
</dbReference>
<feature type="transmembrane region" description="Helical" evidence="7">
    <location>
        <begin position="176"/>
        <end position="202"/>
    </location>
</feature>
<feature type="domain" description="ABC transmembrane type-1" evidence="8">
    <location>
        <begin position="64"/>
        <end position="248"/>
    </location>
</feature>
<dbReference type="InterPro" id="IPR050366">
    <property type="entry name" value="BP-dependent_transpt_permease"/>
</dbReference>
<organism evidence="9 10">
    <name type="scientific">Rhodopseudomonas palustris</name>
    <dbReference type="NCBI Taxonomy" id="1076"/>
    <lineage>
        <taxon>Bacteria</taxon>
        <taxon>Pseudomonadati</taxon>
        <taxon>Pseudomonadota</taxon>
        <taxon>Alphaproteobacteria</taxon>
        <taxon>Hyphomicrobiales</taxon>
        <taxon>Nitrobacteraceae</taxon>
        <taxon>Rhodopseudomonas</taxon>
    </lineage>
</organism>
<dbReference type="PANTHER" id="PTHR43386">
    <property type="entry name" value="OLIGOPEPTIDE TRANSPORT SYSTEM PERMEASE PROTEIN APPC"/>
    <property type="match status" value="1"/>
</dbReference>
<evidence type="ECO:0000313" key="10">
    <source>
        <dbReference type="Proteomes" id="UP000285523"/>
    </source>
</evidence>
<evidence type="ECO:0000313" key="9">
    <source>
        <dbReference type="EMBL" id="RJF69533.1"/>
    </source>
</evidence>
<keyword evidence="5 7" id="KW-1133">Transmembrane helix</keyword>
<keyword evidence="6 7" id="KW-0472">Membrane</keyword>
<evidence type="ECO:0000256" key="1">
    <source>
        <dbReference type="ARBA" id="ARBA00004651"/>
    </source>
</evidence>
<evidence type="ECO:0000259" key="8">
    <source>
        <dbReference type="PROSITE" id="PS50928"/>
    </source>
</evidence>
<evidence type="ECO:0000256" key="7">
    <source>
        <dbReference type="RuleBase" id="RU363032"/>
    </source>
</evidence>
<dbReference type="PROSITE" id="PS50928">
    <property type="entry name" value="ABC_TM1"/>
    <property type="match status" value="1"/>
</dbReference>
<dbReference type="InterPro" id="IPR000515">
    <property type="entry name" value="MetI-like"/>
</dbReference>